<feature type="region of interest" description="Disordered" evidence="7">
    <location>
        <begin position="416"/>
        <end position="561"/>
    </location>
</feature>
<reference evidence="9" key="1">
    <citation type="journal article" date="2020" name="Stud. Mycol.">
        <title>101 Dothideomycetes genomes: a test case for predicting lifestyles and emergence of pathogens.</title>
        <authorList>
            <person name="Haridas S."/>
            <person name="Albert R."/>
            <person name="Binder M."/>
            <person name="Bloem J."/>
            <person name="Labutti K."/>
            <person name="Salamov A."/>
            <person name="Andreopoulos B."/>
            <person name="Baker S."/>
            <person name="Barry K."/>
            <person name="Bills G."/>
            <person name="Bluhm B."/>
            <person name="Cannon C."/>
            <person name="Castanera R."/>
            <person name="Culley D."/>
            <person name="Daum C."/>
            <person name="Ezra D."/>
            <person name="Gonzalez J."/>
            <person name="Henrissat B."/>
            <person name="Kuo A."/>
            <person name="Liang C."/>
            <person name="Lipzen A."/>
            <person name="Lutzoni F."/>
            <person name="Magnuson J."/>
            <person name="Mondo S."/>
            <person name="Nolan M."/>
            <person name="Ohm R."/>
            <person name="Pangilinan J."/>
            <person name="Park H.-J."/>
            <person name="Ramirez L."/>
            <person name="Alfaro M."/>
            <person name="Sun H."/>
            <person name="Tritt A."/>
            <person name="Yoshinaga Y."/>
            <person name="Zwiers L.-H."/>
            <person name="Turgeon B."/>
            <person name="Goodwin S."/>
            <person name="Spatafora J."/>
            <person name="Crous P."/>
            <person name="Grigoriev I."/>
        </authorList>
    </citation>
    <scope>NUCLEOTIDE SEQUENCE</scope>
    <source>
        <strain evidence="9">SCOH1-5</strain>
    </source>
</reference>
<name>A0A6A6F326_9PEZI</name>
<sequence length="561" mass="61784">MLHERFQVPLSPPKSPRMSDAATKHHDYKYHQVPPRHYESPGVSQDINRPYSHNVTDAAARSHHWGPYNDEAQDNTHAGSHYAQQGISSSTHHLVGAHAAQAGAGGSVASSPRDRLTPRSPASLSRDHHDDDDEIEEFGGEDQEDDDDTDKPPMTAAEIRAQKRKMKRFRLTHNQTRFLMSEFTRQAHPDAAHRERLAREIPGLSARQVQVWFQNRRAKLKRLTNDDRERMLRSRTLPADFDTTQTLHSPFGAQATSAAASISTIGAYNYGENAATRPLTLDTFRRAPQYEQYGQQYASPTGVSPALSAFAFTPPPSASDHMSPGSVAGSVSPYVLHNPAPYESSRRPPTSLPALGPTSYPSQPQHLQRMPLHERLGRTTGEPTSSPLRSSFSYAHLTSASAQPRHIPERAASFSDHSFAQHRSQYQSTTSHGTGESGLHGLGFSYSQGASFQPGENQYQTPVSGAYSPTEPEPFRRSTPVSYAQYPTTNLPGNTSQYGSYGGHYSSESYHNNYAQHGQVTEPVSPPPQNHGYHASQGPAQPYLHGQHVASSQSQTLPSSY</sequence>
<evidence type="ECO:0000256" key="6">
    <source>
        <dbReference type="RuleBase" id="RU000682"/>
    </source>
</evidence>
<feature type="compositionally biased region" description="Polar residues" evidence="7">
    <location>
        <begin position="549"/>
        <end position="561"/>
    </location>
</feature>
<organism evidence="9 10">
    <name type="scientific">Cercospora zeae-maydis SCOH1-5</name>
    <dbReference type="NCBI Taxonomy" id="717836"/>
    <lineage>
        <taxon>Eukaryota</taxon>
        <taxon>Fungi</taxon>
        <taxon>Dikarya</taxon>
        <taxon>Ascomycota</taxon>
        <taxon>Pezizomycotina</taxon>
        <taxon>Dothideomycetes</taxon>
        <taxon>Dothideomycetidae</taxon>
        <taxon>Mycosphaerellales</taxon>
        <taxon>Mycosphaerellaceae</taxon>
        <taxon>Cercospora</taxon>
    </lineage>
</organism>
<keyword evidence="2 5" id="KW-0238">DNA-binding</keyword>
<accession>A0A6A6F326</accession>
<dbReference type="SUPFAM" id="SSF46689">
    <property type="entry name" value="Homeodomain-like"/>
    <property type="match status" value="1"/>
</dbReference>
<feature type="domain" description="Homeobox" evidence="8">
    <location>
        <begin position="162"/>
        <end position="223"/>
    </location>
</feature>
<evidence type="ECO:0000313" key="9">
    <source>
        <dbReference type="EMBL" id="KAF2208136.1"/>
    </source>
</evidence>
<evidence type="ECO:0000256" key="7">
    <source>
        <dbReference type="SAM" id="MobiDB-lite"/>
    </source>
</evidence>
<dbReference type="GO" id="GO:0005634">
    <property type="term" value="C:nucleus"/>
    <property type="evidence" value="ECO:0007669"/>
    <property type="project" value="UniProtKB-SubCell"/>
</dbReference>
<evidence type="ECO:0000256" key="3">
    <source>
        <dbReference type="ARBA" id="ARBA00023155"/>
    </source>
</evidence>
<keyword evidence="3 5" id="KW-0371">Homeobox</keyword>
<feature type="compositionally biased region" description="Polar residues" evidence="7">
    <location>
        <begin position="42"/>
        <end position="55"/>
    </location>
</feature>
<dbReference type="InterPro" id="IPR001356">
    <property type="entry name" value="HD"/>
</dbReference>
<keyword evidence="10" id="KW-1185">Reference proteome</keyword>
<dbReference type="Proteomes" id="UP000799539">
    <property type="component" value="Unassembled WGS sequence"/>
</dbReference>
<feature type="region of interest" description="Disordered" evidence="7">
    <location>
        <begin position="98"/>
        <end position="153"/>
    </location>
</feature>
<feature type="compositionally biased region" description="Acidic residues" evidence="7">
    <location>
        <begin position="130"/>
        <end position="149"/>
    </location>
</feature>
<feature type="region of interest" description="Disordered" evidence="7">
    <location>
        <begin position="338"/>
        <end position="365"/>
    </location>
</feature>
<feature type="compositionally biased region" description="Polar residues" evidence="7">
    <location>
        <begin position="479"/>
        <end position="497"/>
    </location>
</feature>
<feature type="compositionally biased region" description="Polar residues" evidence="7">
    <location>
        <begin position="416"/>
        <end position="434"/>
    </location>
</feature>
<dbReference type="SMART" id="SM00389">
    <property type="entry name" value="HOX"/>
    <property type="match status" value="1"/>
</dbReference>
<evidence type="ECO:0000256" key="1">
    <source>
        <dbReference type="ARBA" id="ARBA00004123"/>
    </source>
</evidence>
<dbReference type="PANTHER" id="PTHR24208">
    <property type="entry name" value="LIM/HOMEOBOX PROTEIN LHX"/>
    <property type="match status" value="1"/>
</dbReference>
<evidence type="ECO:0000259" key="8">
    <source>
        <dbReference type="PROSITE" id="PS50071"/>
    </source>
</evidence>
<keyword evidence="4 5" id="KW-0539">Nucleus</keyword>
<dbReference type="GO" id="GO:0000977">
    <property type="term" value="F:RNA polymerase II transcription regulatory region sequence-specific DNA binding"/>
    <property type="evidence" value="ECO:0007669"/>
    <property type="project" value="TreeGrafter"/>
</dbReference>
<protein>
    <recommendedName>
        <fullName evidence="8">Homeobox domain-containing protein</fullName>
    </recommendedName>
</protein>
<proteinExistence type="predicted"/>
<feature type="compositionally biased region" description="Low complexity" evidence="7">
    <location>
        <begin position="98"/>
        <end position="111"/>
    </location>
</feature>
<dbReference type="GO" id="GO:0000981">
    <property type="term" value="F:DNA-binding transcription factor activity, RNA polymerase II-specific"/>
    <property type="evidence" value="ECO:0007669"/>
    <property type="project" value="TreeGrafter"/>
</dbReference>
<dbReference type="CDD" id="cd00086">
    <property type="entry name" value="homeodomain"/>
    <property type="match status" value="1"/>
</dbReference>
<dbReference type="InterPro" id="IPR050453">
    <property type="entry name" value="LIM_Homeobox_TF"/>
</dbReference>
<feature type="DNA-binding region" description="Homeobox" evidence="5">
    <location>
        <begin position="164"/>
        <end position="224"/>
    </location>
</feature>
<dbReference type="InterPro" id="IPR009057">
    <property type="entry name" value="Homeodomain-like_sf"/>
</dbReference>
<feature type="compositionally biased region" description="Polar residues" evidence="7">
    <location>
        <begin position="75"/>
        <end position="84"/>
    </location>
</feature>
<dbReference type="Gene3D" id="1.10.10.60">
    <property type="entry name" value="Homeodomain-like"/>
    <property type="match status" value="1"/>
</dbReference>
<dbReference type="AlphaFoldDB" id="A0A6A6F326"/>
<dbReference type="EMBL" id="ML992696">
    <property type="protein sequence ID" value="KAF2208136.1"/>
    <property type="molecule type" value="Genomic_DNA"/>
</dbReference>
<evidence type="ECO:0000256" key="2">
    <source>
        <dbReference type="ARBA" id="ARBA00023125"/>
    </source>
</evidence>
<feature type="compositionally biased region" description="Polar residues" evidence="7">
    <location>
        <begin position="445"/>
        <end position="463"/>
    </location>
</feature>
<comment type="subcellular location">
    <subcellularLocation>
        <location evidence="1 5 6">Nucleus</location>
    </subcellularLocation>
</comment>
<dbReference type="PROSITE" id="PS50071">
    <property type="entry name" value="HOMEOBOX_2"/>
    <property type="match status" value="1"/>
</dbReference>
<evidence type="ECO:0000256" key="4">
    <source>
        <dbReference type="ARBA" id="ARBA00023242"/>
    </source>
</evidence>
<evidence type="ECO:0000313" key="10">
    <source>
        <dbReference type="Proteomes" id="UP000799539"/>
    </source>
</evidence>
<feature type="region of interest" description="Disordered" evidence="7">
    <location>
        <begin position="1"/>
        <end position="84"/>
    </location>
</feature>
<dbReference type="OrthoDB" id="6159439at2759"/>
<dbReference type="PANTHER" id="PTHR24208:SF166">
    <property type="entry name" value="LIM HOMEOBOX TRANSCRIPTION FACTOR 1 ALPHA, ISOFORM B"/>
    <property type="match status" value="1"/>
</dbReference>
<gene>
    <name evidence="9" type="ORF">CERZMDRAFT_87877</name>
</gene>
<evidence type="ECO:0000256" key="5">
    <source>
        <dbReference type="PROSITE-ProRule" id="PRU00108"/>
    </source>
</evidence>
<dbReference type="Pfam" id="PF00046">
    <property type="entry name" value="Homeodomain"/>
    <property type="match status" value="1"/>
</dbReference>